<accession>A0A6A5R1X8</accession>
<dbReference type="Proteomes" id="UP000800096">
    <property type="component" value="Unassembled WGS sequence"/>
</dbReference>
<dbReference type="AlphaFoldDB" id="A0A6A5R1X8"/>
<protein>
    <submittedName>
        <fullName evidence="1">Uncharacterized protein</fullName>
    </submittedName>
</protein>
<organism evidence="1 2">
    <name type="scientific">Ampelomyces quisqualis</name>
    <name type="common">Powdery mildew agent</name>
    <dbReference type="NCBI Taxonomy" id="50730"/>
    <lineage>
        <taxon>Eukaryota</taxon>
        <taxon>Fungi</taxon>
        <taxon>Dikarya</taxon>
        <taxon>Ascomycota</taxon>
        <taxon>Pezizomycotina</taxon>
        <taxon>Dothideomycetes</taxon>
        <taxon>Pleosporomycetidae</taxon>
        <taxon>Pleosporales</taxon>
        <taxon>Pleosporineae</taxon>
        <taxon>Phaeosphaeriaceae</taxon>
        <taxon>Ampelomyces</taxon>
    </lineage>
</organism>
<proteinExistence type="predicted"/>
<sequence>MASGNDYHSALLTLSGNTKFIGARQKLLGSLSNDELGTVMKKCFDSATAREEQEEIAASLLDMVAKQTKSKYIGDQATIENNEAVQGADVQEVPVMNNLPLTRARRARLYEVIDSSAPGEEQLHNGGNQQTTPGNLHHQTMPAPVPAISMALCIPNTRVDSNYKPFSDISRRVARQLRDKFHEDYTSTARHRASYAVMLENKDRDAEDECSVNNVVYKRRAGAMTWVKADGNQHRACDHCINTQRLCARLVHRNEEVVLNIYALPLNLRPDASWRALAFWIRD</sequence>
<dbReference type="EMBL" id="ML979132">
    <property type="protein sequence ID" value="KAF1920974.1"/>
    <property type="molecule type" value="Genomic_DNA"/>
</dbReference>
<dbReference type="OrthoDB" id="3681251at2759"/>
<gene>
    <name evidence="1" type="ORF">BDU57DRAFT_534692</name>
</gene>
<keyword evidence="2" id="KW-1185">Reference proteome</keyword>
<evidence type="ECO:0000313" key="2">
    <source>
        <dbReference type="Proteomes" id="UP000800096"/>
    </source>
</evidence>
<evidence type="ECO:0000313" key="1">
    <source>
        <dbReference type="EMBL" id="KAF1920974.1"/>
    </source>
</evidence>
<reference evidence="1" key="1">
    <citation type="journal article" date="2020" name="Stud. Mycol.">
        <title>101 Dothideomycetes genomes: a test case for predicting lifestyles and emergence of pathogens.</title>
        <authorList>
            <person name="Haridas S."/>
            <person name="Albert R."/>
            <person name="Binder M."/>
            <person name="Bloem J."/>
            <person name="Labutti K."/>
            <person name="Salamov A."/>
            <person name="Andreopoulos B."/>
            <person name="Baker S."/>
            <person name="Barry K."/>
            <person name="Bills G."/>
            <person name="Bluhm B."/>
            <person name="Cannon C."/>
            <person name="Castanera R."/>
            <person name="Culley D."/>
            <person name="Daum C."/>
            <person name="Ezra D."/>
            <person name="Gonzalez J."/>
            <person name="Henrissat B."/>
            <person name="Kuo A."/>
            <person name="Liang C."/>
            <person name="Lipzen A."/>
            <person name="Lutzoni F."/>
            <person name="Magnuson J."/>
            <person name="Mondo S."/>
            <person name="Nolan M."/>
            <person name="Ohm R."/>
            <person name="Pangilinan J."/>
            <person name="Park H.-J."/>
            <person name="Ramirez L."/>
            <person name="Alfaro M."/>
            <person name="Sun H."/>
            <person name="Tritt A."/>
            <person name="Yoshinaga Y."/>
            <person name="Zwiers L.-H."/>
            <person name="Turgeon B."/>
            <person name="Goodwin S."/>
            <person name="Spatafora J."/>
            <person name="Crous P."/>
            <person name="Grigoriev I."/>
        </authorList>
    </citation>
    <scope>NUCLEOTIDE SEQUENCE</scope>
    <source>
        <strain evidence="1">HMLAC05119</strain>
    </source>
</reference>
<name>A0A6A5R1X8_AMPQU</name>